<evidence type="ECO:0000259" key="1">
    <source>
        <dbReference type="Pfam" id="PF00535"/>
    </source>
</evidence>
<comment type="caution">
    <text evidence="2">The sequence shown here is derived from an EMBL/GenBank/DDBJ whole genome shotgun (WGS) entry which is preliminary data.</text>
</comment>
<accession>A0ABS1CT90</accession>
<dbReference type="EMBL" id="NRSG01000021">
    <property type="protein sequence ID" value="MBK1657579.1"/>
    <property type="molecule type" value="Genomic_DNA"/>
</dbReference>
<keyword evidence="3" id="KW-1185">Reference proteome</keyword>
<dbReference type="Gene3D" id="3.90.550.10">
    <property type="entry name" value="Spore Coat Polysaccharide Biosynthesis Protein SpsA, Chain A"/>
    <property type="match status" value="1"/>
</dbReference>
<name>A0ABS1CT90_9PROT</name>
<dbReference type="SUPFAM" id="SSF53448">
    <property type="entry name" value="Nucleotide-diphospho-sugar transferases"/>
    <property type="match status" value="1"/>
</dbReference>
<dbReference type="InterPro" id="IPR001173">
    <property type="entry name" value="Glyco_trans_2-like"/>
</dbReference>
<protein>
    <recommendedName>
        <fullName evidence="1">Glycosyltransferase 2-like domain-containing protein</fullName>
    </recommendedName>
</protein>
<organism evidence="2 3">
    <name type="scientific">Paracraurococcus ruber</name>
    <dbReference type="NCBI Taxonomy" id="77675"/>
    <lineage>
        <taxon>Bacteria</taxon>
        <taxon>Pseudomonadati</taxon>
        <taxon>Pseudomonadota</taxon>
        <taxon>Alphaproteobacteria</taxon>
        <taxon>Acetobacterales</taxon>
        <taxon>Roseomonadaceae</taxon>
        <taxon>Paracraurococcus</taxon>
    </lineage>
</organism>
<dbReference type="Proteomes" id="UP000697995">
    <property type="component" value="Unassembled WGS sequence"/>
</dbReference>
<evidence type="ECO:0000313" key="3">
    <source>
        <dbReference type="Proteomes" id="UP000697995"/>
    </source>
</evidence>
<evidence type="ECO:0000313" key="2">
    <source>
        <dbReference type="EMBL" id="MBK1657579.1"/>
    </source>
</evidence>
<feature type="domain" description="Glycosyltransferase 2-like" evidence="1">
    <location>
        <begin position="31"/>
        <end position="147"/>
    </location>
</feature>
<dbReference type="PANTHER" id="PTHR43179:SF7">
    <property type="entry name" value="RHAMNOSYLTRANSFERASE WBBL"/>
    <property type="match status" value="1"/>
</dbReference>
<sequence>MSARRDQFNPVLFQHVPGTAYPWQVFDRVTIAVLSWNRREMTERAIEALYRHAGMPFDLLVLDNASTDGTAEMLAAMAAAQPNMRLVQNPENVGQNRGMLQLQGLVPEDGLLLYIDNDIEFLSACFLVHLQKAFHAVRLATGRPDAVLGMRVINGEEYGFRHAAEVQRLRIPSDRNGPPRTSFAAVNKDRAPPERLHEEQVLIGSSDFIINQCWACPAPLFRSIPYQELYPTYIGGDDALASTHWASLGIPMGILENGPVARHLDWPYSEEKIQLYEQLTQERAVTDRSYLLWKLRRFFR</sequence>
<dbReference type="InterPro" id="IPR029044">
    <property type="entry name" value="Nucleotide-diphossugar_trans"/>
</dbReference>
<reference evidence="2 3" key="1">
    <citation type="journal article" date="2020" name="Microorganisms">
        <title>Osmotic Adaptation and Compatible Solute Biosynthesis of Phototrophic Bacteria as Revealed from Genome Analyses.</title>
        <authorList>
            <person name="Imhoff J.F."/>
            <person name="Rahn T."/>
            <person name="Kunzel S."/>
            <person name="Keller A."/>
            <person name="Neulinger S.C."/>
        </authorList>
    </citation>
    <scope>NUCLEOTIDE SEQUENCE [LARGE SCALE GENOMIC DNA]</scope>
    <source>
        <strain evidence="2 3">DSM 15382</strain>
    </source>
</reference>
<gene>
    <name evidence="2" type="ORF">CKO45_04965</name>
</gene>
<dbReference type="Pfam" id="PF00535">
    <property type="entry name" value="Glycos_transf_2"/>
    <property type="match status" value="1"/>
</dbReference>
<dbReference type="PANTHER" id="PTHR43179">
    <property type="entry name" value="RHAMNOSYLTRANSFERASE WBBL"/>
    <property type="match status" value="1"/>
</dbReference>
<proteinExistence type="predicted"/>
<dbReference type="RefSeq" id="WP_133219224.1">
    <property type="nucleotide sequence ID" value="NZ_NRSG01000021.1"/>
</dbReference>